<keyword evidence="3" id="KW-1185">Reference proteome</keyword>
<sequence>MPLFNRNTRNTEIKRWPIHSRATLYIEVRNFEGFYDGKD</sequence>
<accession>A0A4S3JEP4</accession>
<dbReference type="EMBL" id="SOSA01000401">
    <property type="protein sequence ID" value="THC91601.1"/>
    <property type="molecule type" value="Genomic_DNA"/>
</dbReference>
<protein>
    <recommendedName>
        <fullName evidence="1">NERD domain-containing protein</fullName>
    </recommendedName>
</protein>
<organism evidence="2 3">
    <name type="scientific">Aspergillus tanneri</name>
    <dbReference type="NCBI Taxonomy" id="1220188"/>
    <lineage>
        <taxon>Eukaryota</taxon>
        <taxon>Fungi</taxon>
        <taxon>Dikarya</taxon>
        <taxon>Ascomycota</taxon>
        <taxon>Pezizomycotina</taxon>
        <taxon>Eurotiomycetes</taxon>
        <taxon>Eurotiomycetidae</taxon>
        <taxon>Eurotiales</taxon>
        <taxon>Aspergillaceae</taxon>
        <taxon>Aspergillus</taxon>
        <taxon>Aspergillus subgen. Circumdati</taxon>
    </lineage>
</organism>
<name>A0A4S3JEP4_9EURO</name>
<evidence type="ECO:0000259" key="1">
    <source>
        <dbReference type="PROSITE" id="PS50965"/>
    </source>
</evidence>
<dbReference type="AlphaFoldDB" id="A0A4S3JEP4"/>
<proteinExistence type="predicted"/>
<dbReference type="Proteomes" id="UP000308092">
    <property type="component" value="Unassembled WGS sequence"/>
</dbReference>
<comment type="caution">
    <text evidence="2">The sequence shown here is derived from an EMBL/GenBank/DDBJ whole genome shotgun (WGS) entry which is preliminary data.</text>
</comment>
<feature type="domain" description="NERD" evidence="1">
    <location>
        <begin position="1"/>
        <end position="39"/>
    </location>
</feature>
<dbReference type="InterPro" id="IPR011528">
    <property type="entry name" value="NERD"/>
</dbReference>
<evidence type="ECO:0000313" key="3">
    <source>
        <dbReference type="Proteomes" id="UP000308092"/>
    </source>
</evidence>
<gene>
    <name evidence="2" type="ORF">EYZ11_008944</name>
</gene>
<dbReference type="VEuPathDB" id="FungiDB:EYZ11_008944"/>
<evidence type="ECO:0000313" key="2">
    <source>
        <dbReference type="EMBL" id="THC91601.1"/>
    </source>
</evidence>
<reference evidence="2 3" key="1">
    <citation type="submission" date="2019-03" db="EMBL/GenBank/DDBJ databases">
        <title>The genome sequence of a newly discovered highly antifungal drug resistant Aspergillus species, Aspergillus tanneri NIH 1004.</title>
        <authorList>
            <person name="Mounaud S."/>
            <person name="Singh I."/>
            <person name="Joardar V."/>
            <person name="Pakala S."/>
            <person name="Pakala S."/>
            <person name="Venepally P."/>
            <person name="Hoover J."/>
            <person name="Nierman W."/>
            <person name="Chung J."/>
            <person name="Losada L."/>
        </authorList>
    </citation>
    <scope>NUCLEOTIDE SEQUENCE [LARGE SCALE GENOMIC DNA]</scope>
    <source>
        <strain evidence="2 3">NIH1004</strain>
    </source>
</reference>
<dbReference type="PROSITE" id="PS50965">
    <property type="entry name" value="NERD"/>
    <property type="match status" value="1"/>
</dbReference>